<dbReference type="InterPro" id="IPR058060">
    <property type="entry name" value="HYC_CC_PP"/>
</dbReference>
<reference evidence="1" key="1">
    <citation type="submission" date="2021-09" db="EMBL/GenBank/DDBJ databases">
        <title>Fulvivirga sp. isolated from coastal sediment.</title>
        <authorList>
            <person name="Yu H."/>
        </authorList>
    </citation>
    <scope>NUCLEOTIDE SEQUENCE</scope>
    <source>
        <strain evidence="1">1062</strain>
    </source>
</reference>
<gene>
    <name evidence="1" type="ORF">LDX50_04285</name>
</gene>
<comment type="caution">
    <text evidence="1">The sequence shown here is derived from an EMBL/GenBank/DDBJ whole genome shotgun (WGS) entry which is preliminary data.</text>
</comment>
<dbReference type="Pfam" id="PF26622">
    <property type="entry name" value="DUF8199"/>
    <property type="match status" value="1"/>
</dbReference>
<name>A0A9X1KYX4_9BACT</name>
<sequence>MSLMLLVSGTGFSYHAHYCGKELKAWSVFGENTECDMPAYTETACPSHEGMILRTPNNCCDDQQIQIDRVDHEANLLQADLQVDLIVIIENHGISLGNQIPTSKEYQSFTLKRPPPADRHIYMRVQSFLL</sequence>
<dbReference type="Proteomes" id="UP001139409">
    <property type="component" value="Unassembled WGS sequence"/>
</dbReference>
<dbReference type="EMBL" id="JAIXNE010000001">
    <property type="protein sequence ID" value="MCA6074071.1"/>
    <property type="molecule type" value="Genomic_DNA"/>
</dbReference>
<proteinExistence type="predicted"/>
<dbReference type="NCBIfam" id="NF047658">
    <property type="entry name" value="HYC_CC_PP"/>
    <property type="match status" value="1"/>
</dbReference>
<accession>A0A9X1KYX4</accession>
<evidence type="ECO:0000313" key="2">
    <source>
        <dbReference type="Proteomes" id="UP001139409"/>
    </source>
</evidence>
<organism evidence="1 2">
    <name type="scientific">Fulvivirga sedimenti</name>
    <dbReference type="NCBI Taxonomy" id="2879465"/>
    <lineage>
        <taxon>Bacteria</taxon>
        <taxon>Pseudomonadati</taxon>
        <taxon>Bacteroidota</taxon>
        <taxon>Cytophagia</taxon>
        <taxon>Cytophagales</taxon>
        <taxon>Fulvivirgaceae</taxon>
        <taxon>Fulvivirga</taxon>
    </lineage>
</organism>
<dbReference type="AlphaFoldDB" id="A0A9X1KYX4"/>
<protein>
    <submittedName>
        <fullName evidence="1">Uncharacterized protein</fullName>
    </submittedName>
</protein>
<evidence type="ECO:0000313" key="1">
    <source>
        <dbReference type="EMBL" id="MCA6074071.1"/>
    </source>
</evidence>
<keyword evidence="2" id="KW-1185">Reference proteome</keyword>
<dbReference type="InterPro" id="IPR058512">
    <property type="entry name" value="DUF8199"/>
</dbReference>